<dbReference type="Pfam" id="PF00072">
    <property type="entry name" value="Response_reg"/>
    <property type="match status" value="1"/>
</dbReference>
<keyword evidence="2" id="KW-0963">Cytoplasm</keyword>
<dbReference type="SUPFAM" id="SSF52172">
    <property type="entry name" value="CheY-like"/>
    <property type="match status" value="1"/>
</dbReference>
<keyword evidence="12" id="KW-1185">Reference proteome</keyword>
<keyword evidence="7" id="KW-0804">Transcription</keyword>
<dbReference type="EMBL" id="CP048286">
    <property type="protein sequence ID" value="QHW29529.1"/>
    <property type="molecule type" value="Genomic_DNA"/>
</dbReference>
<organism evidence="11 12">
    <name type="scientific">Paenibacillus rhizovicinus</name>
    <dbReference type="NCBI Taxonomy" id="2704463"/>
    <lineage>
        <taxon>Bacteria</taxon>
        <taxon>Bacillati</taxon>
        <taxon>Bacillota</taxon>
        <taxon>Bacilli</taxon>
        <taxon>Bacillales</taxon>
        <taxon>Paenibacillaceae</taxon>
        <taxon>Paenibacillus</taxon>
    </lineage>
</organism>
<evidence type="ECO:0000256" key="7">
    <source>
        <dbReference type="ARBA" id="ARBA00023163"/>
    </source>
</evidence>
<feature type="domain" description="HTH araC/xylS-type" evidence="9">
    <location>
        <begin position="441"/>
        <end position="539"/>
    </location>
</feature>
<feature type="modified residue" description="4-aspartylphosphate" evidence="8">
    <location>
        <position position="55"/>
    </location>
</feature>
<keyword evidence="5" id="KW-0805">Transcription regulation</keyword>
<keyword evidence="4" id="KW-0902">Two-component regulatory system</keyword>
<keyword evidence="3 8" id="KW-0597">Phosphoprotein</keyword>
<dbReference type="Gene3D" id="1.10.10.60">
    <property type="entry name" value="Homeodomain-like"/>
    <property type="match status" value="2"/>
</dbReference>
<dbReference type="InterPro" id="IPR018060">
    <property type="entry name" value="HTH_AraC"/>
</dbReference>
<evidence type="ECO:0000256" key="3">
    <source>
        <dbReference type="ARBA" id="ARBA00022553"/>
    </source>
</evidence>
<proteinExistence type="predicted"/>
<evidence type="ECO:0000259" key="9">
    <source>
        <dbReference type="PROSITE" id="PS01124"/>
    </source>
</evidence>
<dbReference type="InterPro" id="IPR018062">
    <property type="entry name" value="HTH_AraC-typ_CS"/>
</dbReference>
<dbReference type="InterPro" id="IPR051552">
    <property type="entry name" value="HptR"/>
</dbReference>
<dbReference type="CDD" id="cd17536">
    <property type="entry name" value="REC_YesN-like"/>
    <property type="match status" value="1"/>
</dbReference>
<evidence type="ECO:0000259" key="10">
    <source>
        <dbReference type="PROSITE" id="PS50110"/>
    </source>
</evidence>
<evidence type="ECO:0000256" key="1">
    <source>
        <dbReference type="ARBA" id="ARBA00004496"/>
    </source>
</evidence>
<dbReference type="Pfam" id="PF12833">
    <property type="entry name" value="HTH_18"/>
    <property type="match status" value="1"/>
</dbReference>
<keyword evidence="6" id="KW-0238">DNA-binding</keyword>
<dbReference type="PROSITE" id="PS00041">
    <property type="entry name" value="HTH_ARAC_FAMILY_1"/>
    <property type="match status" value="1"/>
</dbReference>
<dbReference type="GO" id="GO:0000160">
    <property type="term" value="P:phosphorelay signal transduction system"/>
    <property type="evidence" value="ECO:0007669"/>
    <property type="project" value="UniProtKB-KW"/>
</dbReference>
<dbReference type="InterPro" id="IPR020449">
    <property type="entry name" value="Tscrpt_reg_AraC-type_HTH"/>
</dbReference>
<dbReference type="InterPro" id="IPR009057">
    <property type="entry name" value="Homeodomain-like_sf"/>
</dbReference>
<comment type="subcellular location">
    <subcellularLocation>
        <location evidence="1">Cytoplasm</location>
    </subcellularLocation>
</comment>
<dbReference type="GO" id="GO:0003700">
    <property type="term" value="F:DNA-binding transcription factor activity"/>
    <property type="evidence" value="ECO:0007669"/>
    <property type="project" value="InterPro"/>
</dbReference>
<dbReference type="SMART" id="SM00342">
    <property type="entry name" value="HTH_ARAC"/>
    <property type="match status" value="1"/>
</dbReference>
<dbReference type="PRINTS" id="PR00032">
    <property type="entry name" value="HTHARAC"/>
</dbReference>
<accession>A0A6C0NTI5</accession>
<dbReference type="PROSITE" id="PS50110">
    <property type="entry name" value="RESPONSE_REGULATORY"/>
    <property type="match status" value="1"/>
</dbReference>
<dbReference type="AlphaFoldDB" id="A0A6C0NTI5"/>
<dbReference type="RefSeq" id="WP_162638099.1">
    <property type="nucleotide sequence ID" value="NZ_CP048286.1"/>
</dbReference>
<evidence type="ECO:0000256" key="2">
    <source>
        <dbReference type="ARBA" id="ARBA00022490"/>
    </source>
</evidence>
<dbReference type="PANTHER" id="PTHR42713:SF3">
    <property type="entry name" value="TRANSCRIPTIONAL REGULATORY PROTEIN HPTR"/>
    <property type="match status" value="1"/>
</dbReference>
<dbReference type="InterPro" id="IPR011006">
    <property type="entry name" value="CheY-like_superfamily"/>
</dbReference>
<name>A0A6C0NTI5_9BACL</name>
<dbReference type="Gene3D" id="3.40.50.2300">
    <property type="match status" value="1"/>
</dbReference>
<evidence type="ECO:0000313" key="12">
    <source>
        <dbReference type="Proteomes" id="UP000479114"/>
    </source>
</evidence>
<evidence type="ECO:0000256" key="5">
    <source>
        <dbReference type="ARBA" id="ARBA00023015"/>
    </source>
</evidence>
<reference evidence="11 12" key="1">
    <citation type="submission" date="2020-02" db="EMBL/GenBank/DDBJ databases">
        <title>Paenibacillus sp. nov., isolated from rhizosphere soil of tomato.</title>
        <authorList>
            <person name="Weon H.-Y."/>
            <person name="Lee S.A."/>
        </authorList>
    </citation>
    <scope>NUCLEOTIDE SEQUENCE [LARGE SCALE GENOMIC DNA]</scope>
    <source>
        <strain evidence="11 12">14171R-81</strain>
    </source>
</reference>
<dbReference type="SMART" id="SM00448">
    <property type="entry name" value="REC"/>
    <property type="match status" value="1"/>
</dbReference>
<evidence type="ECO:0000256" key="6">
    <source>
        <dbReference type="ARBA" id="ARBA00023125"/>
    </source>
</evidence>
<dbReference type="KEGG" id="prz:GZH47_00885"/>
<sequence length="545" mass="62922">MISVLIVDDEYEIREGLLKRIPWSEYGIEKVLVADDGDTALEIAERMRPELIVTDIKMSRMSGLEFLGELQRMDDYGYKAILISGYDDFELVKHAMQLGAIDYILKPINTSELESIVLKAVELIMRESLDKHHHAQMIQEVHFATPKLQEELLREIVEHEYDPYRETRVSHRLQALKLEWMQSAPLLLMVVEADDLKAIVNQKGSPSERELVLFGIGNVVRQTLTEVCLSPTALFSDSRQKWVAVFDCSRFESVEHYYSISQICLQRINEFVKVKASIGLSSAPKELSHLHRLYGECCQLLDRKAVYGGNRVFTETECETDCERTELSIRETSEVLDLVRYGSDEEIAASMNGFDEMVKSWELCSLKDIQQSIFKWLMGIYRGASAAGWPDRTWERNPIALWEQLEQYDNLQSLKEQAQECLMAMAADHRKLTSMSSQIVQEAEKIIRTRFADNISLQTVTEEVHVTSVWLSKLFKKEKGKTFLEYLTEVRIMQAKAMLGDVKHKIYQISYQVGYKDPVYFSKVFKKQLGFTPKEYRKQLGIADE</sequence>
<evidence type="ECO:0000256" key="4">
    <source>
        <dbReference type="ARBA" id="ARBA00023012"/>
    </source>
</evidence>
<evidence type="ECO:0000313" key="11">
    <source>
        <dbReference type="EMBL" id="QHW29529.1"/>
    </source>
</evidence>
<dbReference type="GO" id="GO:0043565">
    <property type="term" value="F:sequence-specific DNA binding"/>
    <property type="evidence" value="ECO:0007669"/>
    <property type="project" value="InterPro"/>
</dbReference>
<gene>
    <name evidence="11" type="ORF">GZH47_00885</name>
</gene>
<protein>
    <submittedName>
        <fullName evidence="11">Response regulator</fullName>
    </submittedName>
</protein>
<dbReference type="InterPro" id="IPR001789">
    <property type="entry name" value="Sig_transdc_resp-reg_receiver"/>
</dbReference>
<dbReference type="Proteomes" id="UP000479114">
    <property type="component" value="Chromosome"/>
</dbReference>
<dbReference type="PROSITE" id="PS01124">
    <property type="entry name" value="HTH_ARAC_FAMILY_2"/>
    <property type="match status" value="1"/>
</dbReference>
<dbReference type="GO" id="GO:0005737">
    <property type="term" value="C:cytoplasm"/>
    <property type="evidence" value="ECO:0007669"/>
    <property type="project" value="UniProtKB-SubCell"/>
</dbReference>
<dbReference type="SUPFAM" id="SSF46689">
    <property type="entry name" value="Homeodomain-like"/>
    <property type="match status" value="1"/>
</dbReference>
<evidence type="ECO:0000256" key="8">
    <source>
        <dbReference type="PROSITE-ProRule" id="PRU00169"/>
    </source>
</evidence>
<dbReference type="PANTHER" id="PTHR42713">
    <property type="entry name" value="HISTIDINE KINASE-RELATED"/>
    <property type="match status" value="1"/>
</dbReference>
<feature type="domain" description="Response regulatory" evidence="10">
    <location>
        <begin position="3"/>
        <end position="121"/>
    </location>
</feature>